<reference evidence="2" key="1">
    <citation type="journal article" date="2014" name="Int. J. Syst. Evol. Microbiol.">
        <title>Complete genome sequence of Corynebacterium casei LMG S-19264T (=DSM 44701T), isolated from a smear-ripened cheese.</title>
        <authorList>
            <consortium name="US DOE Joint Genome Institute (JGI-PGF)"/>
            <person name="Walter F."/>
            <person name="Albersmeier A."/>
            <person name="Kalinowski J."/>
            <person name="Ruckert C."/>
        </authorList>
    </citation>
    <scope>NUCLEOTIDE SEQUENCE</scope>
    <source>
        <strain evidence="2">JCM 30078</strain>
    </source>
</reference>
<accession>A0A917PZY6</accession>
<gene>
    <name evidence="2" type="ORF">GCM10009304_30730</name>
</gene>
<dbReference type="Proteomes" id="UP000635983">
    <property type="component" value="Unassembled WGS sequence"/>
</dbReference>
<sequence>MKRIGKALLLGAAFTFTYASTTMLSAHASTTPAATLVSNSASQSLLPTGLAADLGMPRAQGNVFASASETLPADATHVAIFVSGCNDPAPWYMFSGIEAATCLFSGQW</sequence>
<name>A0A917PZY6_9PSED</name>
<protein>
    <submittedName>
        <fullName evidence="2">Uncharacterized protein</fullName>
    </submittedName>
</protein>
<dbReference type="EMBL" id="BMPO01000007">
    <property type="protein sequence ID" value="GGK02754.1"/>
    <property type="molecule type" value="Genomic_DNA"/>
</dbReference>
<reference evidence="2" key="2">
    <citation type="submission" date="2020-09" db="EMBL/GenBank/DDBJ databases">
        <authorList>
            <person name="Sun Q."/>
            <person name="Ohkuma M."/>
        </authorList>
    </citation>
    <scope>NUCLEOTIDE SEQUENCE</scope>
    <source>
        <strain evidence="2">JCM 30078</strain>
    </source>
</reference>
<evidence type="ECO:0000313" key="3">
    <source>
        <dbReference type="Proteomes" id="UP000635983"/>
    </source>
</evidence>
<evidence type="ECO:0000256" key="1">
    <source>
        <dbReference type="SAM" id="SignalP"/>
    </source>
</evidence>
<evidence type="ECO:0000313" key="2">
    <source>
        <dbReference type="EMBL" id="GGK02754.1"/>
    </source>
</evidence>
<organism evidence="2 3">
    <name type="scientific">Pseudomonas matsuisoli</name>
    <dbReference type="NCBI Taxonomy" id="1515666"/>
    <lineage>
        <taxon>Bacteria</taxon>
        <taxon>Pseudomonadati</taxon>
        <taxon>Pseudomonadota</taxon>
        <taxon>Gammaproteobacteria</taxon>
        <taxon>Pseudomonadales</taxon>
        <taxon>Pseudomonadaceae</taxon>
        <taxon>Pseudomonas</taxon>
    </lineage>
</organism>
<keyword evidence="1" id="KW-0732">Signal</keyword>
<feature type="chain" id="PRO_5038100305" evidence="1">
    <location>
        <begin position="29"/>
        <end position="108"/>
    </location>
</feature>
<keyword evidence="3" id="KW-1185">Reference proteome</keyword>
<dbReference type="AlphaFoldDB" id="A0A917PZY6"/>
<comment type="caution">
    <text evidence="2">The sequence shown here is derived from an EMBL/GenBank/DDBJ whole genome shotgun (WGS) entry which is preliminary data.</text>
</comment>
<feature type="signal peptide" evidence="1">
    <location>
        <begin position="1"/>
        <end position="28"/>
    </location>
</feature>
<proteinExistence type="predicted"/>
<dbReference type="RefSeq" id="WP_188984185.1">
    <property type="nucleotide sequence ID" value="NZ_BMPO01000007.1"/>
</dbReference>